<feature type="transmembrane region" description="Helical" evidence="1">
    <location>
        <begin position="188"/>
        <end position="208"/>
    </location>
</feature>
<comment type="caution">
    <text evidence="2">The sequence shown here is derived from an EMBL/GenBank/DDBJ whole genome shotgun (WGS) entry which is preliminary data.</text>
</comment>
<feature type="transmembrane region" description="Helical" evidence="1">
    <location>
        <begin position="143"/>
        <end position="161"/>
    </location>
</feature>
<reference evidence="2 3" key="1">
    <citation type="submission" date="2024-02" db="EMBL/GenBank/DDBJ databases">
        <title>Bacteria isolated from the canopy kelp, Nereocystis luetkeana.</title>
        <authorList>
            <person name="Pfister C.A."/>
            <person name="Younker I.T."/>
            <person name="Light S.H."/>
        </authorList>
    </citation>
    <scope>NUCLEOTIDE SEQUENCE [LARGE SCALE GENOMIC DNA]</scope>
    <source>
        <strain evidence="2 3">TI.4.07</strain>
    </source>
</reference>
<feature type="transmembrane region" description="Helical" evidence="1">
    <location>
        <begin position="302"/>
        <end position="323"/>
    </location>
</feature>
<evidence type="ECO:0008006" key="4">
    <source>
        <dbReference type="Google" id="ProtNLM"/>
    </source>
</evidence>
<organism evidence="2 3">
    <name type="scientific">Marinomonas arenicola</name>
    <dbReference type="NCBI Taxonomy" id="569601"/>
    <lineage>
        <taxon>Bacteria</taxon>
        <taxon>Pseudomonadati</taxon>
        <taxon>Pseudomonadota</taxon>
        <taxon>Gammaproteobacteria</taxon>
        <taxon>Oceanospirillales</taxon>
        <taxon>Oceanospirillaceae</taxon>
        <taxon>Marinomonas</taxon>
    </lineage>
</organism>
<gene>
    <name evidence="2" type="ORF">V6242_07825</name>
</gene>
<feature type="transmembrane region" description="Helical" evidence="1">
    <location>
        <begin position="271"/>
        <end position="296"/>
    </location>
</feature>
<evidence type="ECO:0000313" key="2">
    <source>
        <dbReference type="EMBL" id="MEL0613051.1"/>
    </source>
</evidence>
<dbReference type="RefSeq" id="WP_341566877.1">
    <property type="nucleotide sequence ID" value="NZ_JBAKAR010000004.1"/>
</dbReference>
<protein>
    <recommendedName>
        <fullName evidence="4">Nucleoside recognition protein</fullName>
    </recommendedName>
</protein>
<dbReference type="EMBL" id="JBAKAR010000004">
    <property type="protein sequence ID" value="MEL0613051.1"/>
    <property type="molecule type" value="Genomic_DNA"/>
</dbReference>
<keyword evidence="3" id="KW-1185">Reference proteome</keyword>
<sequence length="346" mass="38406">MIRSFQHRIQSRLHTLSQQAERNWIGRWLMDVCRIFWGLAKIMIPILLVVRMIELLGWINVLGNAISPIMIWVGLPGEMGLVWVTAIFSNLYTAMAIFYQLGGMEQLSVAQVSVLCSMMLISHGLPIEAAIAKAVGARLRFTLILRIGGAMLLGFLLHHYYDAFALLQTPINTSWAAENSDASWSSWLLLQGQTFVAAFVIIAALTLTIRVLNYLGIDKAIHFLLSPLLRLLGIGAKASNIIVVGLTLGLSFGGSILIREAKTGHIDNKDIFLTMAFLGLCHSLIEDTLLMLLLGADLFSILWVRLFFAIVIIVALARILPLLSSRKYAWLYQPPSTPPLSNKELV</sequence>
<name>A0ABU9G3J2_9GAMM</name>
<evidence type="ECO:0000256" key="1">
    <source>
        <dbReference type="SAM" id="Phobius"/>
    </source>
</evidence>
<feature type="transmembrane region" description="Helical" evidence="1">
    <location>
        <begin position="32"/>
        <end position="50"/>
    </location>
</feature>
<keyword evidence="1" id="KW-0812">Transmembrane</keyword>
<accession>A0ABU9G3J2</accession>
<keyword evidence="1" id="KW-1133">Transmembrane helix</keyword>
<evidence type="ECO:0000313" key="3">
    <source>
        <dbReference type="Proteomes" id="UP001379949"/>
    </source>
</evidence>
<feature type="transmembrane region" description="Helical" evidence="1">
    <location>
        <begin position="242"/>
        <end position="259"/>
    </location>
</feature>
<proteinExistence type="predicted"/>
<dbReference type="Proteomes" id="UP001379949">
    <property type="component" value="Unassembled WGS sequence"/>
</dbReference>
<keyword evidence="1" id="KW-0472">Membrane</keyword>